<dbReference type="EMBL" id="DF968078">
    <property type="protein sequence ID" value="GAP03785.1"/>
    <property type="molecule type" value="Genomic_DNA"/>
</dbReference>
<sequence>MKTMFLIIDILIRLLFTLLALYLLTQYNNDTATIIRFTGGTMLAFNLFTTFFDNNYHKKR</sequence>
<dbReference type="STRING" id="709323.GCA_001047135_00331"/>
<feature type="transmembrane region" description="Helical" evidence="1">
    <location>
        <begin position="33"/>
        <end position="52"/>
    </location>
</feature>
<accession>A0A3F3GXA7</accession>
<reference evidence="3" key="1">
    <citation type="journal article" date="2015" name="BMC Genomics">
        <title>Comparative genomics of Fructobacillus spp. and Leuconostoc spp. reveals niche-specific evolution of Fructobacillus spp.</title>
        <authorList>
            <person name="Endo A."/>
            <person name="Tanizawa Y."/>
            <person name="Tanaka N."/>
            <person name="Maeno S."/>
            <person name="Kumar H."/>
            <person name="Shiwa Y."/>
            <person name="Okada S."/>
            <person name="Yoshikawa H."/>
            <person name="Dicks L."/>
            <person name="Nakagawa J."/>
            <person name="Arita M."/>
        </authorList>
    </citation>
    <scope>NUCLEOTIDE SEQUENCE [LARGE SCALE GENOMIC DNA]</scope>
    <source>
        <strain evidence="3">F214-1</strain>
    </source>
</reference>
<dbReference type="EMBL" id="CAUZLT010000001">
    <property type="protein sequence ID" value="CAK1231496.1"/>
    <property type="molecule type" value="Genomic_DNA"/>
</dbReference>
<dbReference type="Proteomes" id="UP000064514">
    <property type="component" value="Unassembled WGS sequence"/>
</dbReference>
<dbReference type="Proteomes" id="UP001314262">
    <property type="component" value="Unassembled WGS sequence"/>
</dbReference>
<evidence type="ECO:0000313" key="2">
    <source>
        <dbReference type="EMBL" id="CAK1231496.1"/>
    </source>
</evidence>
<organism evidence="3">
    <name type="scientific">Fructobacillus tropaeoli</name>
    <dbReference type="NCBI Taxonomy" id="709323"/>
    <lineage>
        <taxon>Bacteria</taxon>
        <taxon>Bacillati</taxon>
        <taxon>Bacillota</taxon>
        <taxon>Bacilli</taxon>
        <taxon>Lactobacillales</taxon>
        <taxon>Lactobacillaceae</taxon>
        <taxon>Fructobacillus</taxon>
    </lineage>
</organism>
<evidence type="ECO:0000313" key="3">
    <source>
        <dbReference type="EMBL" id="GAP03785.1"/>
    </source>
</evidence>
<name>A0A3F3GXA7_9LACO</name>
<gene>
    <name evidence="3" type="ORF">FTRO_0013320</name>
    <name evidence="2" type="ORF">R53137_KAKDMLNK_00374</name>
</gene>
<reference evidence="2 4" key="2">
    <citation type="submission" date="2023-10" db="EMBL/GenBank/DDBJ databases">
        <authorList>
            <person name="Botero Cardona J."/>
        </authorList>
    </citation>
    <scope>NUCLEOTIDE SEQUENCE [LARGE SCALE GENOMIC DNA]</scope>
    <source>
        <strain evidence="2 4">R-53137</strain>
    </source>
</reference>
<feature type="transmembrane region" description="Helical" evidence="1">
    <location>
        <begin position="7"/>
        <end position="27"/>
    </location>
</feature>
<evidence type="ECO:0000313" key="4">
    <source>
        <dbReference type="Proteomes" id="UP001314262"/>
    </source>
</evidence>
<keyword evidence="4" id="KW-1185">Reference proteome</keyword>
<keyword evidence="1" id="KW-1133">Transmembrane helix</keyword>
<protein>
    <submittedName>
        <fullName evidence="3">Uncharacterized protein</fullName>
    </submittedName>
</protein>
<keyword evidence="1" id="KW-0472">Membrane</keyword>
<evidence type="ECO:0000256" key="1">
    <source>
        <dbReference type="SAM" id="Phobius"/>
    </source>
</evidence>
<proteinExistence type="predicted"/>
<keyword evidence="1" id="KW-0812">Transmembrane</keyword>
<dbReference type="AlphaFoldDB" id="A0A3F3GXA7"/>